<reference evidence="2 3" key="1">
    <citation type="submission" date="2018-04" db="EMBL/GenBank/DDBJ databases">
        <title>WGS assembly of Panicum hallii var. hallii HAL2.</title>
        <authorList>
            <person name="Lovell J."/>
            <person name="Jenkins J."/>
            <person name="Lowry D."/>
            <person name="Mamidi S."/>
            <person name="Sreedasyam A."/>
            <person name="Weng X."/>
            <person name="Barry K."/>
            <person name="Bonette J."/>
            <person name="Campitelli B."/>
            <person name="Daum C."/>
            <person name="Gordon S."/>
            <person name="Gould B."/>
            <person name="Lipzen A."/>
            <person name="MacQueen A."/>
            <person name="Palacio-Mejia J."/>
            <person name="Plott C."/>
            <person name="Shakirov E."/>
            <person name="Shu S."/>
            <person name="Yoshinaga Y."/>
            <person name="Zane M."/>
            <person name="Rokhsar D."/>
            <person name="Grimwood J."/>
            <person name="Schmutz J."/>
            <person name="Juenger T."/>
        </authorList>
    </citation>
    <scope>NUCLEOTIDE SEQUENCE [LARGE SCALE GENOMIC DNA]</scope>
    <source>
        <strain evidence="3">cv. HAL2</strain>
    </source>
</reference>
<dbReference type="Proteomes" id="UP000244336">
    <property type="component" value="Chromosome 9"/>
</dbReference>
<accession>A0A2T7CAP3</accession>
<dbReference type="Gramene" id="PUZ40408">
    <property type="protein sequence ID" value="PUZ40408"/>
    <property type="gene ID" value="GQ55_9G421500"/>
</dbReference>
<proteinExistence type="predicted"/>
<feature type="compositionally biased region" description="Acidic residues" evidence="1">
    <location>
        <begin position="1"/>
        <end position="13"/>
    </location>
</feature>
<dbReference type="AlphaFoldDB" id="A0A2T7CAP3"/>
<name>A0A2T7CAP3_9POAL</name>
<evidence type="ECO:0000256" key="1">
    <source>
        <dbReference type="SAM" id="MobiDB-lite"/>
    </source>
</evidence>
<protein>
    <submittedName>
        <fullName evidence="2">Uncharacterized protein</fullName>
    </submittedName>
</protein>
<feature type="region of interest" description="Disordered" evidence="1">
    <location>
        <begin position="1"/>
        <end position="71"/>
    </location>
</feature>
<organism evidence="2 3">
    <name type="scientific">Panicum hallii var. hallii</name>
    <dbReference type="NCBI Taxonomy" id="1504633"/>
    <lineage>
        <taxon>Eukaryota</taxon>
        <taxon>Viridiplantae</taxon>
        <taxon>Streptophyta</taxon>
        <taxon>Embryophyta</taxon>
        <taxon>Tracheophyta</taxon>
        <taxon>Spermatophyta</taxon>
        <taxon>Magnoliopsida</taxon>
        <taxon>Liliopsida</taxon>
        <taxon>Poales</taxon>
        <taxon>Poaceae</taxon>
        <taxon>PACMAD clade</taxon>
        <taxon>Panicoideae</taxon>
        <taxon>Panicodae</taxon>
        <taxon>Paniceae</taxon>
        <taxon>Panicinae</taxon>
        <taxon>Panicum</taxon>
        <taxon>Panicum sect. Panicum</taxon>
    </lineage>
</organism>
<keyword evidence="3" id="KW-1185">Reference proteome</keyword>
<gene>
    <name evidence="2" type="ORF">GQ55_9G421500</name>
</gene>
<evidence type="ECO:0000313" key="3">
    <source>
        <dbReference type="Proteomes" id="UP000244336"/>
    </source>
</evidence>
<sequence length="114" mass="12414">MEEQECMEKEDGDGVGQVEREDDGKSSRRPVRREREKFEGVKTQREDGHTSTSRRSRSGHAEMDGLGGLGLKTTMEAGFPVWASKPGANSVQPSVRDGGHVASLRSLLQGEGKS</sequence>
<feature type="compositionally biased region" description="Basic and acidic residues" evidence="1">
    <location>
        <begin position="33"/>
        <end position="49"/>
    </location>
</feature>
<dbReference type="EMBL" id="CM009757">
    <property type="protein sequence ID" value="PUZ40408.1"/>
    <property type="molecule type" value="Genomic_DNA"/>
</dbReference>
<evidence type="ECO:0000313" key="2">
    <source>
        <dbReference type="EMBL" id="PUZ40408.1"/>
    </source>
</evidence>